<evidence type="ECO:0000313" key="2">
    <source>
        <dbReference type="Proteomes" id="UP000218731"/>
    </source>
</evidence>
<reference evidence="1 2" key="1">
    <citation type="submission" date="2015-11" db="EMBL/GenBank/DDBJ databases">
        <title>Complete genome sequencing of a biphenyl-degrading bacterium, Pseudomonas putida KF715 (=NBRC110667).</title>
        <authorList>
            <person name="Suenaga H."/>
            <person name="Fujihara N."/>
            <person name="Watanabe T."/>
            <person name="Hirose J."/>
            <person name="Kimura N."/>
            <person name="Yamazoe A."/>
            <person name="Hosoyama A."/>
            <person name="Shimodaira J."/>
            <person name="Furukawa K."/>
        </authorList>
    </citation>
    <scope>NUCLEOTIDE SEQUENCE [LARGE SCALE GENOMIC DNA]</scope>
    <source>
        <strain evidence="1 2">KF715</strain>
        <plasmid evidence="2">Plasmid pkf715a dna</plasmid>
    </source>
</reference>
<evidence type="ECO:0000313" key="1">
    <source>
        <dbReference type="EMBL" id="BAW26680.1"/>
    </source>
</evidence>
<sequence>MGHIEHYEFTDIRSGANGVSYTAPTEAELQIKLQVKGVVTGYSGPFIKVVRAFPPLPPASVLRERAEREKYGYADGEVQW</sequence>
<dbReference type="EMBL" id="AP015030">
    <property type="protein sequence ID" value="BAW26680.1"/>
    <property type="molecule type" value="Genomic_DNA"/>
</dbReference>
<keyword evidence="1" id="KW-0614">Plasmid</keyword>
<proteinExistence type="predicted"/>
<geneLocation type="plasmid" evidence="2">
    <name>pkf715a dna</name>
</geneLocation>
<name>A0A1L7NMI6_PSEPU</name>
<dbReference type="Proteomes" id="UP000218731">
    <property type="component" value="Plasmid pKF715A"/>
</dbReference>
<organism evidence="1 2">
    <name type="scientific">Pseudomonas putida</name>
    <name type="common">Arthrobacter siderocapsulatus</name>
    <dbReference type="NCBI Taxonomy" id="303"/>
    <lineage>
        <taxon>Bacteria</taxon>
        <taxon>Pseudomonadati</taxon>
        <taxon>Pseudomonadota</taxon>
        <taxon>Gammaproteobacteria</taxon>
        <taxon>Pseudomonadales</taxon>
        <taxon>Pseudomonadaceae</taxon>
        <taxon>Pseudomonas</taxon>
    </lineage>
</organism>
<dbReference type="AlphaFoldDB" id="A0A1L7NMI6"/>
<protein>
    <submittedName>
        <fullName evidence="1">Uncharacterized protein</fullName>
    </submittedName>
</protein>
<accession>A0A1L7NMI6</accession>
<gene>
    <name evidence="1" type="ORF">KF715C_pA1750</name>
</gene>